<dbReference type="AlphaFoldDB" id="A0A7S0CTE0"/>
<name>A0A7S0CTE0_MICPS</name>
<accession>A0A7S0CTE0</accession>
<feature type="compositionally biased region" description="Basic and acidic residues" evidence="1">
    <location>
        <begin position="96"/>
        <end position="121"/>
    </location>
</feature>
<feature type="compositionally biased region" description="Polar residues" evidence="1">
    <location>
        <begin position="326"/>
        <end position="339"/>
    </location>
</feature>
<feature type="region of interest" description="Disordered" evidence="1">
    <location>
        <begin position="1"/>
        <end position="71"/>
    </location>
</feature>
<proteinExistence type="predicted"/>
<organism evidence="2">
    <name type="scientific">Micromonas pusilla</name>
    <name type="common">Picoplanktonic green alga</name>
    <name type="synonym">Chromulina pusilla</name>
    <dbReference type="NCBI Taxonomy" id="38833"/>
    <lineage>
        <taxon>Eukaryota</taxon>
        <taxon>Viridiplantae</taxon>
        <taxon>Chlorophyta</taxon>
        <taxon>Mamiellophyceae</taxon>
        <taxon>Mamiellales</taxon>
        <taxon>Mamiellaceae</taxon>
        <taxon>Micromonas</taxon>
    </lineage>
</organism>
<sequence length="348" mass="35298">MATESPGEAHAGDGVDLASGNDSDTPTDAEGVGGDTDDEVPLGENYFGRASKEGAAPAGANPFAAAASAPTDDWAAQIAEAKAMVEKQRIAREKEEAIEREREKAAAELKGKTYEGRRKAGDPVPETNANASGGNSAHSRVRKMLKARRPLSVGGEKNDAPTSAAAEKSPFAFGASLLTPPAPAATLNSTPNAASPFAGFSLLGSTNTGEAKKENAPESATATTSPVAADRTDPPKRTGGVFARLSGAPVSFTSPETVVEEAVEVTDDEEANGEGGSDDEASDDEASDKAPPSAVPLFSLAPSKDVFANVGKKKSEEDDASGGGNATPTPFSTAATGTRTPLAVELDL</sequence>
<feature type="compositionally biased region" description="Polar residues" evidence="1">
    <location>
        <begin position="127"/>
        <end position="138"/>
    </location>
</feature>
<protein>
    <submittedName>
        <fullName evidence="2">Uncharacterized protein</fullName>
    </submittedName>
</protein>
<evidence type="ECO:0000313" key="2">
    <source>
        <dbReference type="EMBL" id="CAD8432976.1"/>
    </source>
</evidence>
<evidence type="ECO:0000256" key="1">
    <source>
        <dbReference type="SAM" id="MobiDB-lite"/>
    </source>
</evidence>
<gene>
    <name evidence="2" type="ORF">MSP1401_LOCUS2300</name>
</gene>
<dbReference type="EMBL" id="HBEN01002813">
    <property type="protein sequence ID" value="CAD8432976.1"/>
    <property type="molecule type" value="Transcribed_RNA"/>
</dbReference>
<feature type="compositionally biased region" description="Low complexity" evidence="1">
    <location>
        <begin position="55"/>
        <end position="71"/>
    </location>
</feature>
<reference evidence="2" key="1">
    <citation type="submission" date="2021-01" db="EMBL/GenBank/DDBJ databases">
        <authorList>
            <person name="Corre E."/>
            <person name="Pelletier E."/>
            <person name="Niang G."/>
            <person name="Scheremetjew M."/>
            <person name="Finn R."/>
            <person name="Kale V."/>
            <person name="Holt S."/>
            <person name="Cochrane G."/>
            <person name="Meng A."/>
            <person name="Brown T."/>
            <person name="Cohen L."/>
        </authorList>
    </citation>
    <scope>NUCLEOTIDE SEQUENCE</scope>
    <source>
        <strain evidence="2">CCAC1681</strain>
    </source>
</reference>
<feature type="compositionally biased region" description="Basic residues" evidence="1">
    <location>
        <begin position="139"/>
        <end position="149"/>
    </location>
</feature>
<feature type="region of interest" description="Disordered" evidence="1">
    <location>
        <begin position="96"/>
        <end position="348"/>
    </location>
</feature>
<feature type="compositionally biased region" description="Acidic residues" evidence="1">
    <location>
        <begin position="258"/>
        <end position="286"/>
    </location>
</feature>
<feature type="compositionally biased region" description="Low complexity" evidence="1">
    <location>
        <begin position="175"/>
        <end position="195"/>
    </location>
</feature>